<dbReference type="AlphaFoldDB" id="A0A674GB41"/>
<organism evidence="3 4">
    <name type="scientific">Taeniopygia guttata</name>
    <name type="common">Zebra finch</name>
    <name type="synonym">Poephila guttata</name>
    <dbReference type="NCBI Taxonomy" id="59729"/>
    <lineage>
        <taxon>Eukaryota</taxon>
        <taxon>Metazoa</taxon>
        <taxon>Chordata</taxon>
        <taxon>Craniata</taxon>
        <taxon>Vertebrata</taxon>
        <taxon>Euteleostomi</taxon>
        <taxon>Archelosauria</taxon>
        <taxon>Archosauria</taxon>
        <taxon>Dinosauria</taxon>
        <taxon>Saurischia</taxon>
        <taxon>Theropoda</taxon>
        <taxon>Coelurosauria</taxon>
        <taxon>Aves</taxon>
        <taxon>Neognathae</taxon>
        <taxon>Neoaves</taxon>
        <taxon>Telluraves</taxon>
        <taxon>Australaves</taxon>
        <taxon>Passeriformes</taxon>
        <taxon>Passeroidea</taxon>
        <taxon>Estrildidae</taxon>
        <taxon>Estrildinae</taxon>
        <taxon>Taeniopygia</taxon>
    </lineage>
</organism>
<feature type="compositionally biased region" description="Basic residues" evidence="1">
    <location>
        <begin position="57"/>
        <end position="72"/>
    </location>
</feature>
<protein>
    <recommendedName>
        <fullName evidence="2">KRAB domain-containing protein</fullName>
    </recommendedName>
</protein>
<dbReference type="GO" id="GO:0006355">
    <property type="term" value="P:regulation of DNA-templated transcription"/>
    <property type="evidence" value="ECO:0007669"/>
    <property type="project" value="InterPro"/>
</dbReference>
<keyword evidence="4" id="KW-1185">Reference proteome</keyword>
<dbReference type="InParanoid" id="A0A674GB41"/>
<reference evidence="3" key="3">
    <citation type="submission" date="2025-09" db="UniProtKB">
        <authorList>
            <consortium name="Ensembl"/>
        </authorList>
    </citation>
    <scope>IDENTIFICATION</scope>
</reference>
<name>A0A674GB41_TAEGU</name>
<dbReference type="CDD" id="cd07765">
    <property type="entry name" value="KRAB_A-box"/>
    <property type="match status" value="1"/>
</dbReference>
<dbReference type="InterPro" id="IPR001909">
    <property type="entry name" value="KRAB"/>
</dbReference>
<reference evidence="3" key="2">
    <citation type="submission" date="2025-08" db="UniProtKB">
        <authorList>
            <consortium name="Ensembl"/>
        </authorList>
    </citation>
    <scope>IDENTIFICATION</scope>
</reference>
<evidence type="ECO:0000313" key="3">
    <source>
        <dbReference type="Ensembl" id="ENSTGUP00000019603.1"/>
    </source>
</evidence>
<feature type="region of interest" description="Disordered" evidence="1">
    <location>
        <begin position="42"/>
        <end position="99"/>
    </location>
</feature>
<dbReference type="Proteomes" id="UP000007754">
    <property type="component" value="Chromosome 2"/>
</dbReference>
<evidence type="ECO:0000256" key="1">
    <source>
        <dbReference type="SAM" id="MobiDB-lite"/>
    </source>
</evidence>
<dbReference type="SMART" id="SM00349">
    <property type="entry name" value="KRAB"/>
    <property type="match status" value="1"/>
</dbReference>
<feature type="compositionally biased region" description="Basic and acidic residues" evidence="1">
    <location>
        <begin position="73"/>
        <end position="88"/>
    </location>
</feature>
<dbReference type="GeneTree" id="ENSGT00940000165561"/>
<dbReference type="Pfam" id="PF01352">
    <property type="entry name" value="KRAB"/>
    <property type="match status" value="1"/>
</dbReference>
<dbReference type="PROSITE" id="PS50805">
    <property type="entry name" value="KRAB"/>
    <property type="match status" value="1"/>
</dbReference>
<accession>A0A674GB41</accession>
<dbReference type="InterPro" id="IPR050169">
    <property type="entry name" value="Krueppel_C2H2_ZnF"/>
</dbReference>
<dbReference type="Ensembl" id="ENSTGUT00000041891.1">
    <property type="protein sequence ID" value="ENSTGUP00000019603.1"/>
    <property type="gene ID" value="ENSTGUG00000019438.1"/>
</dbReference>
<feature type="compositionally biased region" description="Pro residues" evidence="1">
    <location>
        <begin position="44"/>
        <end position="54"/>
    </location>
</feature>
<feature type="region of interest" description="Disordered" evidence="1">
    <location>
        <begin position="255"/>
        <end position="303"/>
    </location>
</feature>
<gene>
    <name evidence="3" type="primary">LOC115494074</name>
</gene>
<feature type="domain" description="KRAB" evidence="2">
    <location>
        <begin position="102"/>
        <end position="173"/>
    </location>
</feature>
<evidence type="ECO:0000313" key="4">
    <source>
        <dbReference type="Proteomes" id="UP000007754"/>
    </source>
</evidence>
<reference evidence="3 4" key="1">
    <citation type="journal article" date="2010" name="Nature">
        <title>The genome of a songbird.</title>
        <authorList>
            <person name="Warren W.C."/>
            <person name="Clayton D.F."/>
            <person name="Ellegren H."/>
            <person name="Arnold A.P."/>
            <person name="Hillier L.W."/>
            <person name="Kunstner A."/>
            <person name="Searle S."/>
            <person name="White S."/>
            <person name="Vilella A.J."/>
            <person name="Fairley S."/>
            <person name="Heger A."/>
            <person name="Kong L."/>
            <person name="Ponting C.P."/>
            <person name="Jarvis E.D."/>
            <person name="Mello C.V."/>
            <person name="Minx P."/>
            <person name="Lovell P."/>
            <person name="Velho T.A."/>
            <person name="Ferris M."/>
            <person name="Balakrishnan C.N."/>
            <person name="Sinha S."/>
            <person name="Blatti C."/>
            <person name="London S.E."/>
            <person name="Li Y."/>
            <person name="Lin Y.C."/>
            <person name="George J."/>
            <person name="Sweedler J."/>
            <person name="Southey B."/>
            <person name="Gunaratne P."/>
            <person name="Watson M."/>
            <person name="Nam K."/>
            <person name="Backstrom N."/>
            <person name="Smeds L."/>
            <person name="Nabholz B."/>
            <person name="Itoh Y."/>
            <person name="Whitney O."/>
            <person name="Pfenning A.R."/>
            <person name="Howard J."/>
            <person name="Volker M."/>
            <person name="Skinner B.M."/>
            <person name="Griffin D.K."/>
            <person name="Ye L."/>
            <person name="McLaren W.M."/>
            <person name="Flicek P."/>
            <person name="Quesada V."/>
            <person name="Velasco G."/>
            <person name="Lopez-Otin C."/>
            <person name="Puente X.S."/>
            <person name="Olender T."/>
            <person name="Lancet D."/>
            <person name="Smit A.F."/>
            <person name="Hubley R."/>
            <person name="Konkel M.K."/>
            <person name="Walker J.A."/>
            <person name="Batzer M.A."/>
            <person name="Gu W."/>
            <person name="Pollock D.D."/>
            <person name="Chen L."/>
            <person name="Cheng Z."/>
            <person name="Eichler E.E."/>
            <person name="Stapley J."/>
            <person name="Slate J."/>
            <person name="Ekblom R."/>
            <person name="Birkhead T."/>
            <person name="Burke T."/>
            <person name="Burt D."/>
            <person name="Scharff C."/>
            <person name="Adam I."/>
            <person name="Richard H."/>
            <person name="Sultan M."/>
            <person name="Soldatov A."/>
            <person name="Lehrach H."/>
            <person name="Edwards S.V."/>
            <person name="Yang S.P."/>
            <person name="Li X."/>
            <person name="Graves T."/>
            <person name="Fulton L."/>
            <person name="Nelson J."/>
            <person name="Chinwalla A."/>
            <person name="Hou S."/>
            <person name="Mardis E.R."/>
            <person name="Wilson R.K."/>
        </authorList>
    </citation>
    <scope>NUCLEOTIDE SEQUENCE [LARGE SCALE GENOMIC DNA]</scope>
</reference>
<dbReference type="PANTHER" id="PTHR23232:SF163">
    <property type="entry name" value="ZINC FINGER PROTEIN 589"/>
    <property type="match status" value="1"/>
</dbReference>
<dbReference type="PANTHER" id="PTHR23232">
    <property type="entry name" value="KRAB DOMAIN C2H2 ZINC FINGER"/>
    <property type="match status" value="1"/>
</dbReference>
<dbReference type="InterPro" id="IPR036051">
    <property type="entry name" value="KRAB_dom_sf"/>
</dbReference>
<sequence length="540" mass="60179">MGGKSLGGGTHGQARLGGATRPFLFPFPFSCPFPFPFPFRLGLAPPPVPPPGPGSPRRFRRGPGLCRKRVRERRRDPPGTPRYPRDPRGPPAAMAGQEQEPVTFKDVMVFLSRAEWDALTAGQRELYRDVVSDTYELLISLGYPGPKPDILHRLERGEEPWICSSPGHARGWLEEPSSGWWPRTSRDQGLETSCPGPGTLRCLQDRSFQKKVGCHEERSEFPLEADTGVGSQAQPWLVKEEVEDKPGLTEDLTHSETFLPHSTMEQQSLDPWEQLRDGPGERNQGNAQNHGHTLGEATLLPGTQEPRVEELRAAVAKDHGYCLRSEPGTPCDPQPCCLWEHNYCRQRQAGRSRGASDIRAARRRLAWRQFHWGRRVRRAREILRRYQPYWRLGFPWRGRSSCGDAAQGTNPGVCPPMDAAAPCQLWSAGNAEGVTSDTQCVPEGILGTEASPPTLIPAAGVEKGAKPLEHPGASQELEGCVEPQKLERVSLQDVFRNVMRAVRYILDSICQKFELQGVSQGKSIWPIVIQIDNLTEIRKC</sequence>
<proteinExistence type="predicted"/>
<dbReference type="Gene3D" id="6.10.140.140">
    <property type="match status" value="1"/>
</dbReference>
<evidence type="ECO:0000259" key="2">
    <source>
        <dbReference type="PROSITE" id="PS50805"/>
    </source>
</evidence>
<dbReference type="SUPFAM" id="SSF109640">
    <property type="entry name" value="KRAB domain (Kruppel-associated box)"/>
    <property type="match status" value="1"/>
</dbReference>